<sequence length="368" mass="40976">MHFRKCVALVVRDYAARRCNLPDPLTLDEKDFIKYLKELNGQYAEMTAVIYLALCGVEFSTPKARLTVTEWLRWPQTLAKILYGRYSNKNLAGELQDYPLYNIQSSWVVPGSRERFTPSPQTISDIRGVLSDYGNPRYPNFNLPKYNQPAKKRRKKIVLADLETEVNSQQVLAILPPVTSPVPGPSQGGEVTGPSPPPSSPESPLFLSVFHSYDLPMYSSSSHSLYPPVLSTHSSSTLSLSPNPSSPHSSPIPSPAPGPSTDMTTSVETDAASHGLKPGDAVNVLTKGRPWLAAIVEQIDGDHITYFHPALKVKRSYVISLSFARPYQPQCVDGKIKLLNEIKDKTKNRNFKQLVKFYEKGLNEFLKS</sequence>
<evidence type="ECO:0000313" key="2">
    <source>
        <dbReference type="EMBL" id="KAF0712402.1"/>
    </source>
</evidence>
<comment type="caution">
    <text evidence="2">The sequence shown here is derived from an EMBL/GenBank/DDBJ whole genome shotgun (WGS) entry which is preliminary data.</text>
</comment>
<protein>
    <submittedName>
        <fullName evidence="2">Protein TsetseEP-like</fullName>
    </submittedName>
</protein>
<dbReference type="AlphaFoldDB" id="A0A6G0VZH4"/>
<proteinExistence type="predicted"/>
<evidence type="ECO:0000313" key="3">
    <source>
        <dbReference type="Proteomes" id="UP000478052"/>
    </source>
</evidence>
<evidence type="ECO:0000256" key="1">
    <source>
        <dbReference type="SAM" id="MobiDB-lite"/>
    </source>
</evidence>
<dbReference type="Proteomes" id="UP000478052">
    <property type="component" value="Unassembled WGS sequence"/>
</dbReference>
<feature type="region of interest" description="Disordered" evidence="1">
    <location>
        <begin position="232"/>
        <end position="278"/>
    </location>
</feature>
<reference evidence="2 3" key="1">
    <citation type="submission" date="2019-08" db="EMBL/GenBank/DDBJ databases">
        <title>Whole genome of Aphis craccivora.</title>
        <authorList>
            <person name="Voronova N.V."/>
            <person name="Shulinski R.S."/>
            <person name="Bandarenka Y.V."/>
            <person name="Zhorov D.G."/>
            <person name="Warner D."/>
        </authorList>
    </citation>
    <scope>NUCLEOTIDE SEQUENCE [LARGE SCALE GENOMIC DNA]</scope>
    <source>
        <strain evidence="2">180601</strain>
        <tissue evidence="2">Whole Body</tissue>
    </source>
</reference>
<dbReference type="EMBL" id="VUJU01010933">
    <property type="protein sequence ID" value="KAF0712402.1"/>
    <property type="molecule type" value="Genomic_DNA"/>
</dbReference>
<dbReference type="OrthoDB" id="6647039at2759"/>
<feature type="region of interest" description="Disordered" evidence="1">
    <location>
        <begin position="176"/>
        <end position="203"/>
    </location>
</feature>
<feature type="non-terminal residue" evidence="2">
    <location>
        <position position="368"/>
    </location>
</feature>
<keyword evidence="3" id="KW-1185">Reference proteome</keyword>
<organism evidence="2 3">
    <name type="scientific">Aphis craccivora</name>
    <name type="common">Cowpea aphid</name>
    <dbReference type="NCBI Taxonomy" id="307492"/>
    <lineage>
        <taxon>Eukaryota</taxon>
        <taxon>Metazoa</taxon>
        <taxon>Ecdysozoa</taxon>
        <taxon>Arthropoda</taxon>
        <taxon>Hexapoda</taxon>
        <taxon>Insecta</taxon>
        <taxon>Pterygota</taxon>
        <taxon>Neoptera</taxon>
        <taxon>Paraneoptera</taxon>
        <taxon>Hemiptera</taxon>
        <taxon>Sternorrhyncha</taxon>
        <taxon>Aphidomorpha</taxon>
        <taxon>Aphidoidea</taxon>
        <taxon>Aphididae</taxon>
        <taxon>Aphidini</taxon>
        <taxon>Aphis</taxon>
        <taxon>Aphis</taxon>
    </lineage>
</organism>
<gene>
    <name evidence="2" type="ORF">FWK35_00032579</name>
</gene>
<accession>A0A6G0VZH4</accession>
<feature type="compositionally biased region" description="Low complexity" evidence="1">
    <location>
        <begin position="232"/>
        <end position="249"/>
    </location>
</feature>
<name>A0A6G0VZH4_APHCR</name>